<proteinExistence type="predicted"/>
<comment type="caution">
    <text evidence="4">The sequence shown here is derived from an EMBL/GenBank/DDBJ whole genome shotgun (WGS) entry which is preliminary data.</text>
</comment>
<dbReference type="Proteomes" id="UP001445076">
    <property type="component" value="Unassembled WGS sequence"/>
</dbReference>
<evidence type="ECO:0000256" key="1">
    <source>
        <dbReference type="ARBA" id="ARBA00022658"/>
    </source>
</evidence>
<feature type="region of interest" description="Disordered" evidence="2">
    <location>
        <begin position="15"/>
        <end position="39"/>
    </location>
</feature>
<organism evidence="4 5">
    <name type="scientific">Cherax quadricarinatus</name>
    <name type="common">Australian red claw crayfish</name>
    <dbReference type="NCBI Taxonomy" id="27406"/>
    <lineage>
        <taxon>Eukaryota</taxon>
        <taxon>Metazoa</taxon>
        <taxon>Ecdysozoa</taxon>
        <taxon>Arthropoda</taxon>
        <taxon>Crustacea</taxon>
        <taxon>Multicrustacea</taxon>
        <taxon>Malacostraca</taxon>
        <taxon>Eumalacostraca</taxon>
        <taxon>Eucarida</taxon>
        <taxon>Decapoda</taxon>
        <taxon>Pleocyemata</taxon>
        <taxon>Astacidea</taxon>
        <taxon>Parastacoidea</taxon>
        <taxon>Parastacidae</taxon>
        <taxon>Cherax</taxon>
    </lineage>
</organism>
<dbReference type="InterPro" id="IPR001849">
    <property type="entry name" value="PH_domain"/>
</dbReference>
<dbReference type="EMBL" id="JARKIK010000005">
    <property type="protein sequence ID" value="KAK8752198.1"/>
    <property type="molecule type" value="Genomic_DNA"/>
</dbReference>
<dbReference type="SUPFAM" id="SSF48065">
    <property type="entry name" value="DBL homology domain (DH-domain)"/>
    <property type="match status" value="2"/>
</dbReference>
<dbReference type="GO" id="GO:0005737">
    <property type="term" value="C:cytoplasm"/>
    <property type="evidence" value="ECO:0007669"/>
    <property type="project" value="TreeGrafter"/>
</dbReference>
<feature type="compositionally biased region" description="Polar residues" evidence="2">
    <location>
        <begin position="481"/>
        <end position="490"/>
    </location>
</feature>
<evidence type="ECO:0000313" key="4">
    <source>
        <dbReference type="EMBL" id="KAK8752199.1"/>
    </source>
</evidence>
<dbReference type="AlphaFoldDB" id="A0AAW0YGY4"/>
<dbReference type="EMBL" id="JARKIK010000005">
    <property type="protein sequence ID" value="KAK8752200.1"/>
    <property type="molecule type" value="Genomic_DNA"/>
</dbReference>
<dbReference type="Gene3D" id="2.30.29.30">
    <property type="entry name" value="Pleckstrin-homology domain (PH domain)/Phosphotyrosine-binding domain (PTB)"/>
    <property type="match status" value="2"/>
</dbReference>
<dbReference type="EMBL" id="JARKIK010000005">
    <property type="protein sequence ID" value="KAK8752201.1"/>
    <property type="molecule type" value="Genomic_DNA"/>
</dbReference>
<dbReference type="PANTHER" id="PTHR22826:SF209">
    <property type="entry name" value="DH DOMAIN-CONTAINING PROTEIN"/>
    <property type="match status" value="1"/>
</dbReference>
<gene>
    <name evidence="4" type="ORF">OTU49_012492</name>
</gene>
<evidence type="ECO:0000256" key="2">
    <source>
        <dbReference type="SAM" id="MobiDB-lite"/>
    </source>
</evidence>
<keyword evidence="5" id="KW-1185">Reference proteome</keyword>
<dbReference type="InterPro" id="IPR051336">
    <property type="entry name" value="RhoGEF_Guanine_NuclExch_SF"/>
</dbReference>
<dbReference type="SUPFAM" id="SSF50729">
    <property type="entry name" value="PH domain-like"/>
    <property type="match status" value="2"/>
</dbReference>
<dbReference type="EMBL" id="JARKIK010000005">
    <property type="protein sequence ID" value="KAK8752199.1"/>
    <property type="molecule type" value="Genomic_DNA"/>
</dbReference>
<dbReference type="GO" id="GO:0005085">
    <property type="term" value="F:guanyl-nucleotide exchange factor activity"/>
    <property type="evidence" value="ECO:0007669"/>
    <property type="project" value="UniProtKB-KW"/>
</dbReference>
<dbReference type="PROSITE" id="PS50010">
    <property type="entry name" value="DH_2"/>
    <property type="match status" value="1"/>
</dbReference>
<feature type="compositionally biased region" description="Polar residues" evidence="2">
    <location>
        <begin position="539"/>
        <end position="552"/>
    </location>
</feature>
<feature type="domain" description="DH" evidence="3">
    <location>
        <begin position="172"/>
        <end position="330"/>
    </location>
</feature>
<evidence type="ECO:0000259" key="3">
    <source>
        <dbReference type="PROSITE" id="PS50010"/>
    </source>
</evidence>
<name>A0AAW0YGY4_CHEQU</name>
<accession>A0AAW0YGY4</accession>
<reference evidence="4" key="2">
    <citation type="submission" date="2024-01" db="EMBL/GenBank/DDBJ databases">
        <authorList>
            <person name="He J."/>
            <person name="Wang M."/>
            <person name="Zheng J."/>
            <person name="Liu Z."/>
        </authorList>
    </citation>
    <scope>NUCLEOTIDE SEQUENCE</scope>
    <source>
        <strain evidence="4">ZL_2023a</strain>
        <tissue evidence="4">Muscle</tissue>
    </source>
</reference>
<evidence type="ECO:0000313" key="5">
    <source>
        <dbReference type="Proteomes" id="UP001445076"/>
    </source>
</evidence>
<reference evidence="4 5" key="1">
    <citation type="journal article" date="2024" name="BMC Genomics">
        <title>Genome assembly of redclaw crayfish (Cherax quadricarinatus) provides insights into its immune adaptation and hypoxia tolerance.</title>
        <authorList>
            <person name="Liu Z."/>
            <person name="Zheng J."/>
            <person name="Li H."/>
            <person name="Fang K."/>
            <person name="Wang S."/>
            <person name="He J."/>
            <person name="Zhou D."/>
            <person name="Weng S."/>
            <person name="Chi M."/>
            <person name="Gu Z."/>
            <person name="He J."/>
            <person name="Li F."/>
            <person name="Wang M."/>
        </authorList>
    </citation>
    <scope>NUCLEOTIDE SEQUENCE [LARGE SCALE GENOMIC DNA]</scope>
    <source>
        <strain evidence="4">ZL_2023a</strain>
    </source>
</reference>
<dbReference type="InterPro" id="IPR035899">
    <property type="entry name" value="DBL_dom_sf"/>
</dbReference>
<feature type="non-terminal residue" evidence="4">
    <location>
        <position position="1"/>
    </location>
</feature>
<dbReference type="InterPro" id="IPR000219">
    <property type="entry name" value="DH_dom"/>
</dbReference>
<feature type="region of interest" description="Disordered" evidence="2">
    <location>
        <begin position="102"/>
        <end position="123"/>
    </location>
</feature>
<feature type="compositionally biased region" description="Polar residues" evidence="2">
    <location>
        <begin position="448"/>
        <end position="470"/>
    </location>
</feature>
<dbReference type="SMART" id="SM00233">
    <property type="entry name" value="PH"/>
    <property type="match status" value="2"/>
</dbReference>
<feature type="compositionally biased region" description="Acidic residues" evidence="2">
    <location>
        <begin position="107"/>
        <end position="118"/>
    </location>
</feature>
<feature type="region of interest" description="Disordered" evidence="2">
    <location>
        <begin position="448"/>
        <end position="552"/>
    </location>
</feature>
<dbReference type="InterPro" id="IPR055251">
    <property type="entry name" value="SOS1_NGEF_PH"/>
</dbReference>
<dbReference type="Gene3D" id="1.20.900.10">
    <property type="entry name" value="Dbl homology (DH) domain"/>
    <property type="match status" value="2"/>
</dbReference>
<protein>
    <recommendedName>
        <fullName evidence="3">DH domain-containing protein</fullName>
    </recommendedName>
</protein>
<dbReference type="Pfam" id="PF22697">
    <property type="entry name" value="SOS1_NGEF_PH"/>
    <property type="match status" value="1"/>
</dbReference>
<dbReference type="PANTHER" id="PTHR22826">
    <property type="entry name" value="RHO GUANINE EXCHANGE FACTOR-RELATED"/>
    <property type="match status" value="1"/>
</dbReference>
<dbReference type="InterPro" id="IPR011993">
    <property type="entry name" value="PH-like_dom_sf"/>
</dbReference>
<feature type="compositionally biased region" description="Polar residues" evidence="2">
    <location>
        <begin position="15"/>
        <end position="24"/>
    </location>
</feature>
<sequence>QILALFSTAVPSKLSPLTQQNSDGLQIPPSKEPKASWGRGMGKKFTAMLASLAGTTNLNVAIATTAAATSITAAAAATANTNPCSEDMSVSGANLSETLQPSVESMLDSDDEEDSSDDTDSKSAQTYYEDMGFDANVQERLYDDPPADTVSRSSDSSLESNASIIEAELRFFIETDEDFVKSIQSLEDDRERLADAETPQFIRENLILLFVQVKALIQLHTELHAEFEKSNSNLQMLSEAIVHHQREYENYVYFMENIPTVDRILNNHKDYFLTHMPELPEKLRKPRMRLHYYVLTLETLHKKCCINEEKTALQKAIDVLKVPLKKADSKLFLGAVTGSPFDLTNFGNLIRHSDLGLRRGGDLPRRVYHVLMLKTLILLTISEGRYYRYITSFRMDQVGLGKQERGILFNLDVRNGPRGQVVHYTFKAKNINMQQQWINDLKGILKNKPQSSSQRNSYSECESDSRQSGMRSKVRRGPSMEKSNWGVSQASHSDSDVLDDDSSRTGKSETNVSWTGRRAAIKKNSSSSGKARPVVRQPSGYSSDGESTSARWSSHLPPLTVWTAFQQLEDLYKGKSLPNGTKENHHVVLITLLEEEEKYISGVNEQLGYFLQDEYLRPPQFLMTHLRHIYDFHSNIFRPLLEKAVSSGTTEEVAQCFIDCSEKLKELYSNYLADRSRLEVAMEDMNCRYVHPVRQFELYMMYLSRLNISGEPEHPAVTAALAVLRECVGIANTILLTETIEGAPFDLDECGPVLLEGNAKVRWTGHMNKQEFHVVLLSTMILLLEPHPPTYHYVEAIRMDTVGLGPAADDYSFQLEVRTVATKTLTYHFRTRTKNIKKKWMREIMDILKMQVEKLKEKQLRRLGTETGKMKTLETGGDTELYKVSPRNKILIETDL</sequence>
<keyword evidence="1" id="KW-0344">Guanine-nucleotide releasing factor</keyword>